<evidence type="ECO:0000313" key="14">
    <source>
        <dbReference type="EMBL" id="CAF0802798.1"/>
    </source>
</evidence>
<dbReference type="SUPFAM" id="SSF64268">
    <property type="entry name" value="PX domain"/>
    <property type="match status" value="1"/>
</dbReference>
<comment type="similarity">
    <text evidence="4">Belongs to the sorting nexin family.</text>
</comment>
<evidence type="ECO:0000313" key="16">
    <source>
        <dbReference type="EMBL" id="CAF3661187.1"/>
    </source>
</evidence>
<dbReference type="InterPro" id="IPR036871">
    <property type="entry name" value="PX_dom_sf"/>
</dbReference>
<reference evidence="14" key="1">
    <citation type="submission" date="2021-02" db="EMBL/GenBank/DDBJ databases">
        <authorList>
            <person name="Nowell W R."/>
        </authorList>
    </citation>
    <scope>NUCLEOTIDE SEQUENCE</scope>
</reference>
<dbReference type="GO" id="GO:0031901">
    <property type="term" value="C:early endosome membrane"/>
    <property type="evidence" value="ECO:0007669"/>
    <property type="project" value="TreeGrafter"/>
</dbReference>
<dbReference type="GO" id="GO:0000139">
    <property type="term" value="C:Golgi membrane"/>
    <property type="evidence" value="ECO:0007669"/>
    <property type="project" value="UniProtKB-SubCell"/>
</dbReference>
<evidence type="ECO:0000256" key="12">
    <source>
        <dbReference type="ARBA" id="ARBA00025533"/>
    </source>
</evidence>
<evidence type="ECO:0000256" key="3">
    <source>
        <dbReference type="ARBA" id="ARBA00004496"/>
    </source>
</evidence>
<evidence type="ECO:0000256" key="4">
    <source>
        <dbReference type="ARBA" id="ARBA00010883"/>
    </source>
</evidence>
<dbReference type="EMBL" id="CAJOAY010000853">
    <property type="protein sequence ID" value="CAF3747687.1"/>
    <property type="molecule type" value="Genomic_DNA"/>
</dbReference>
<dbReference type="CDD" id="cd06894">
    <property type="entry name" value="PX_SNX3_like"/>
    <property type="match status" value="1"/>
</dbReference>
<accession>A0A813SWA9</accession>
<keyword evidence="6" id="KW-0813">Transport</keyword>
<dbReference type="Proteomes" id="UP000663845">
    <property type="component" value="Unassembled WGS sequence"/>
</dbReference>
<evidence type="ECO:0000256" key="8">
    <source>
        <dbReference type="ARBA" id="ARBA00022927"/>
    </source>
</evidence>
<comment type="subcellular location">
    <subcellularLocation>
        <location evidence="3">Cytoplasm</location>
    </subcellularLocation>
    <subcellularLocation>
        <location evidence="2">Golgi apparatus membrane</location>
        <topology evidence="2">Peripheral membrane protein</topology>
        <orientation evidence="2">Cytoplasmic side</orientation>
    </subcellularLocation>
    <subcellularLocation>
        <location evidence="1">Prevacuolar compartment membrane</location>
        <topology evidence="1">Peripheral membrane protein</topology>
        <orientation evidence="1">Cytoplasmic side</orientation>
    </subcellularLocation>
</comment>
<dbReference type="InterPro" id="IPR051074">
    <property type="entry name" value="Sorting_Nexin"/>
</dbReference>
<dbReference type="OrthoDB" id="5227681at2759"/>
<evidence type="ECO:0000256" key="10">
    <source>
        <dbReference type="ARBA" id="ARBA00023121"/>
    </source>
</evidence>
<organism evidence="14 18">
    <name type="scientific">Adineta steineri</name>
    <dbReference type="NCBI Taxonomy" id="433720"/>
    <lineage>
        <taxon>Eukaryota</taxon>
        <taxon>Metazoa</taxon>
        <taxon>Spiralia</taxon>
        <taxon>Gnathifera</taxon>
        <taxon>Rotifera</taxon>
        <taxon>Eurotatoria</taxon>
        <taxon>Bdelloidea</taxon>
        <taxon>Adinetida</taxon>
        <taxon>Adinetidae</taxon>
        <taxon>Adineta</taxon>
    </lineage>
</organism>
<dbReference type="Proteomes" id="UP000663881">
    <property type="component" value="Unassembled WGS sequence"/>
</dbReference>
<keyword evidence="9" id="KW-0333">Golgi apparatus</keyword>
<comment type="function">
    <text evidence="12">Required for retention of late Golgi membrane proteins. Component of the retrieval machinery that functions by direct interaction with the cytosolic tails of certain TGN membrane proteins during the sorting/budding process at the prevacuolar compartment. Binds phosphatidylinositol 3-phosphate (PtdIns(P3)).</text>
</comment>
<dbReference type="InterPro" id="IPR001683">
    <property type="entry name" value="PX_dom"/>
</dbReference>
<evidence type="ECO:0000313" key="15">
    <source>
        <dbReference type="EMBL" id="CAF0854460.1"/>
    </source>
</evidence>
<evidence type="ECO:0000256" key="11">
    <source>
        <dbReference type="ARBA" id="ARBA00023136"/>
    </source>
</evidence>
<dbReference type="Proteomes" id="UP000663891">
    <property type="component" value="Unassembled WGS sequence"/>
</dbReference>
<evidence type="ECO:0000256" key="2">
    <source>
        <dbReference type="ARBA" id="ARBA00004255"/>
    </source>
</evidence>
<evidence type="ECO:0000256" key="1">
    <source>
        <dbReference type="ARBA" id="ARBA00004179"/>
    </source>
</evidence>
<evidence type="ECO:0000256" key="7">
    <source>
        <dbReference type="ARBA" id="ARBA00022490"/>
    </source>
</evidence>
<dbReference type="Gene3D" id="3.30.1520.10">
    <property type="entry name" value="Phox-like domain"/>
    <property type="match status" value="1"/>
</dbReference>
<feature type="domain" description="PX" evidence="13">
    <location>
        <begin position="10"/>
        <end position="135"/>
    </location>
</feature>
<dbReference type="GO" id="GO:0032456">
    <property type="term" value="P:endocytic recycling"/>
    <property type="evidence" value="ECO:0007669"/>
    <property type="project" value="TreeGrafter"/>
</dbReference>
<gene>
    <name evidence="14" type="ORF">JYZ213_LOCUS5351</name>
    <name evidence="17" type="ORF">OKA104_LOCUS15494</name>
    <name evidence="16" type="ORF">OXD698_LOCUS9607</name>
    <name evidence="15" type="ORF">VCS650_LOCUS6850</name>
</gene>
<evidence type="ECO:0000313" key="17">
    <source>
        <dbReference type="EMBL" id="CAF3747687.1"/>
    </source>
</evidence>
<evidence type="ECO:0000256" key="5">
    <source>
        <dbReference type="ARBA" id="ARBA00020436"/>
    </source>
</evidence>
<keyword evidence="10" id="KW-0446">Lipid-binding</keyword>
<dbReference type="EMBL" id="CAJOAZ010000490">
    <property type="protein sequence ID" value="CAF3661187.1"/>
    <property type="molecule type" value="Genomic_DNA"/>
</dbReference>
<dbReference type="SMART" id="SM00312">
    <property type="entry name" value="PX"/>
    <property type="match status" value="1"/>
</dbReference>
<dbReference type="Pfam" id="PF00787">
    <property type="entry name" value="PX"/>
    <property type="match status" value="1"/>
</dbReference>
<dbReference type="Proteomes" id="UP000663844">
    <property type="component" value="Unassembled WGS sequence"/>
</dbReference>
<proteinExistence type="inferred from homology"/>
<evidence type="ECO:0000313" key="18">
    <source>
        <dbReference type="Proteomes" id="UP000663845"/>
    </source>
</evidence>
<keyword evidence="7" id="KW-0963">Cytoplasm</keyword>
<dbReference type="EMBL" id="CAJNON010000042">
    <property type="protein sequence ID" value="CAF0854460.1"/>
    <property type="molecule type" value="Genomic_DNA"/>
</dbReference>
<dbReference type="GO" id="GO:0034499">
    <property type="term" value="P:late endosome to Golgi transport"/>
    <property type="evidence" value="ECO:0007669"/>
    <property type="project" value="TreeGrafter"/>
</dbReference>
<keyword evidence="8" id="KW-0653">Protein transport</keyword>
<comment type="caution">
    <text evidence="14">The sequence shown here is derived from an EMBL/GenBank/DDBJ whole genome shotgun (WGS) entry which is preliminary data.</text>
</comment>
<dbReference type="GO" id="GO:0032266">
    <property type="term" value="F:phosphatidylinositol-3-phosphate binding"/>
    <property type="evidence" value="ECO:0007669"/>
    <property type="project" value="TreeGrafter"/>
</dbReference>
<dbReference type="GO" id="GO:0030904">
    <property type="term" value="C:retromer complex"/>
    <property type="evidence" value="ECO:0007669"/>
    <property type="project" value="TreeGrafter"/>
</dbReference>
<keyword evidence="11" id="KW-0472">Membrane</keyword>
<sequence length="146" mass="17127">MLNAYHTSEPALQIEVISPKIQGVGSKRYVEYTVKMKTTLPVFNSTESTVQRRYSDFEWLHKELEQADTKIVVPSLPNKAWQRQLPFRKDEGLFQEDFIEERRRGLETFINKIAAHPLAQNERSLHVFLLEPEIDLSQYTRGKVKH</sequence>
<evidence type="ECO:0000256" key="9">
    <source>
        <dbReference type="ARBA" id="ARBA00023034"/>
    </source>
</evidence>
<evidence type="ECO:0000256" key="6">
    <source>
        <dbReference type="ARBA" id="ARBA00022448"/>
    </source>
</evidence>
<evidence type="ECO:0000259" key="13">
    <source>
        <dbReference type="PROSITE" id="PS50195"/>
    </source>
</evidence>
<name>A0A813SWA9_9BILA</name>
<dbReference type="GO" id="GO:0015031">
    <property type="term" value="P:protein transport"/>
    <property type="evidence" value="ECO:0007669"/>
    <property type="project" value="UniProtKB-KW"/>
</dbReference>
<protein>
    <recommendedName>
        <fullName evidence="5">Sorting nexin-3</fullName>
    </recommendedName>
</protein>
<dbReference type="PANTHER" id="PTHR45963:SF2">
    <property type="entry name" value="RE52028P"/>
    <property type="match status" value="1"/>
</dbReference>
<dbReference type="PROSITE" id="PS50195">
    <property type="entry name" value="PX"/>
    <property type="match status" value="1"/>
</dbReference>
<dbReference type="PANTHER" id="PTHR45963">
    <property type="entry name" value="RE52028P"/>
    <property type="match status" value="1"/>
</dbReference>
<dbReference type="EMBL" id="CAJNOG010000031">
    <property type="protein sequence ID" value="CAF0802798.1"/>
    <property type="molecule type" value="Genomic_DNA"/>
</dbReference>
<dbReference type="AlphaFoldDB" id="A0A813SWA9"/>